<dbReference type="PANTHER" id="PTHR11377">
    <property type="entry name" value="N-MYRISTOYL TRANSFERASE"/>
    <property type="match status" value="1"/>
</dbReference>
<evidence type="ECO:0000256" key="6">
    <source>
        <dbReference type="RuleBase" id="RU004178"/>
    </source>
</evidence>
<feature type="region of interest" description="Disordered" evidence="7">
    <location>
        <begin position="1"/>
        <end position="25"/>
    </location>
</feature>
<feature type="compositionally biased region" description="Basic residues" evidence="7">
    <location>
        <begin position="1"/>
        <end position="15"/>
    </location>
</feature>
<feature type="domain" description="Glycylpeptide N-tetradecanoyltransferase N-terminal" evidence="8">
    <location>
        <begin position="91"/>
        <end position="250"/>
    </location>
</feature>
<keyword evidence="3 5" id="KW-0808">Transferase</keyword>
<dbReference type="GO" id="GO:0004379">
    <property type="term" value="F:glycylpeptide N-tetradecanoyltransferase activity"/>
    <property type="evidence" value="ECO:0007669"/>
    <property type="project" value="UniProtKB-EC"/>
</dbReference>
<accession>S0B0Z2</accession>
<name>S0B0Z2_ENTIV</name>
<evidence type="ECO:0000256" key="7">
    <source>
        <dbReference type="SAM" id="MobiDB-lite"/>
    </source>
</evidence>
<dbReference type="PIRSF" id="PIRSF015892">
    <property type="entry name" value="N-myristl_transf"/>
    <property type="match status" value="1"/>
</dbReference>
<comment type="catalytic activity">
    <reaction evidence="5">
        <text>N-terminal glycyl-[protein] + tetradecanoyl-CoA = N-tetradecanoylglycyl-[protein] + CoA + H(+)</text>
        <dbReference type="Rhea" id="RHEA:15521"/>
        <dbReference type="Rhea" id="RHEA-COMP:12666"/>
        <dbReference type="Rhea" id="RHEA-COMP:12667"/>
        <dbReference type="ChEBI" id="CHEBI:15378"/>
        <dbReference type="ChEBI" id="CHEBI:57287"/>
        <dbReference type="ChEBI" id="CHEBI:57385"/>
        <dbReference type="ChEBI" id="CHEBI:64723"/>
        <dbReference type="ChEBI" id="CHEBI:133050"/>
        <dbReference type="EC" id="2.3.1.97"/>
    </reaction>
</comment>
<evidence type="ECO:0000256" key="1">
    <source>
        <dbReference type="ARBA" id="ARBA00009469"/>
    </source>
</evidence>
<dbReference type="InterPro" id="IPR022676">
    <property type="entry name" value="NMT_N"/>
</dbReference>
<proteinExistence type="evidence at transcript level"/>
<reference evidence="10" key="1">
    <citation type="submission" date="2012-06" db="EMBL/GenBank/DDBJ databases">
        <title>Short 5' UTR of Entamoeba genes.</title>
        <authorList>
            <person name="Hiranuka K."/>
            <person name="Kumagai M."/>
            <person name="Wakaguri H."/>
            <person name="Suzuki Y."/>
            <person name="Sugano S."/>
            <person name="Watanabe J."/>
            <person name="Makioka A."/>
        </authorList>
    </citation>
    <scope>NUCLEOTIDE SEQUENCE</scope>
    <source>
        <strain evidence="10">IP1</strain>
    </source>
</reference>
<dbReference type="PANTHER" id="PTHR11377:SF5">
    <property type="entry name" value="GLYCYLPEPTIDE N-TETRADECANOYLTRANSFERASE"/>
    <property type="match status" value="1"/>
</dbReference>
<evidence type="ECO:0000256" key="5">
    <source>
        <dbReference type="RuleBase" id="RU000586"/>
    </source>
</evidence>
<organism evidence="10">
    <name type="scientific">Entamoeba invadens</name>
    <dbReference type="NCBI Taxonomy" id="33085"/>
    <lineage>
        <taxon>Eukaryota</taxon>
        <taxon>Amoebozoa</taxon>
        <taxon>Evosea</taxon>
        <taxon>Archamoebae</taxon>
        <taxon>Mastigamoebida</taxon>
        <taxon>Entamoebidae</taxon>
        <taxon>Entamoeba</taxon>
    </lineage>
</organism>
<dbReference type="EC" id="2.3.1.97" evidence="2 5"/>
<evidence type="ECO:0000313" key="10">
    <source>
        <dbReference type="EMBL" id="BAN41405.1"/>
    </source>
</evidence>
<dbReference type="EMBL" id="AK422962">
    <property type="protein sequence ID" value="BAN41405.1"/>
    <property type="molecule type" value="mRNA"/>
</dbReference>
<evidence type="ECO:0000259" key="9">
    <source>
        <dbReference type="Pfam" id="PF02799"/>
    </source>
</evidence>
<feature type="domain" description="Glycylpeptide N-tetradecanoyltransferase C-terminal" evidence="9">
    <location>
        <begin position="266"/>
        <end position="445"/>
    </location>
</feature>
<dbReference type="Pfam" id="PF02799">
    <property type="entry name" value="NMT_C"/>
    <property type="match status" value="1"/>
</dbReference>
<dbReference type="AlphaFoldDB" id="S0B0Z2"/>
<dbReference type="SUPFAM" id="SSF55729">
    <property type="entry name" value="Acyl-CoA N-acyltransferases (Nat)"/>
    <property type="match status" value="2"/>
</dbReference>
<dbReference type="FunFam" id="3.40.630.170:FF:000003">
    <property type="entry name" value="Glycylpeptide N-tetradecanoyltransferase"/>
    <property type="match status" value="1"/>
</dbReference>
<comment type="similarity">
    <text evidence="1 6">Belongs to the NMT family.</text>
</comment>
<dbReference type="Gene3D" id="3.40.630.170">
    <property type="match status" value="1"/>
</dbReference>
<sequence length="454" mass="53116">MPRQTKKTTTKKPHTTKPVTKVEPSLEETKLEELHDKEYVPPTEKEKFMEEIKKMPDGATTSDARDEEHKFWRYEPVIGTGVVVPKDYNHPIQEDLTVDKISKVPANLPREDMKYVIVDIDDEKEMDDVYNLLAKNYVEDDDATLRFDYKIDFIKWCLKVPNYQRNWFIGIRLENTNELIGFITGVPSLIKIYDEKVPVAEINFLCIKKEMRKFKLAPLLIKEVTRQVHLYGIFQAVYTSGTDLPNVVSTAQYFHRPLNPKKLDAIGFSSCNERLTMQRAVKLYKLPDEPVTPGFRRMEVKDAKEVTEKLNIFLQRHHDLTVLFDEETVIHSFMTRENIVESFVIERDGKIVAFSAYYILPSSILNSYEYKELYVAYQYYYFYEADVDAKAFFKDMLICANKSKCDVFNCLNLSQNTKYIADLLFVPGSGYLKYYLYNWACPKVNPDKLDIILQ</sequence>
<dbReference type="InterPro" id="IPR022677">
    <property type="entry name" value="NMT_C"/>
</dbReference>
<dbReference type="VEuPathDB" id="AmoebaDB:EIN_281920"/>
<protein>
    <recommendedName>
        <fullName evidence="2 5">Glycylpeptide N-tetradecanoyltransferase</fullName>
        <ecNumber evidence="2 5">2.3.1.97</ecNumber>
    </recommendedName>
</protein>
<evidence type="ECO:0000259" key="8">
    <source>
        <dbReference type="Pfam" id="PF01233"/>
    </source>
</evidence>
<dbReference type="InterPro" id="IPR016181">
    <property type="entry name" value="Acyl_CoA_acyltransferase"/>
</dbReference>
<dbReference type="InterPro" id="IPR000903">
    <property type="entry name" value="NMT"/>
</dbReference>
<keyword evidence="4 5" id="KW-0012">Acyltransferase</keyword>
<comment type="function">
    <text evidence="5">Adds a myristoyl group to the N-terminal glycine residue of certain cellular proteins.</text>
</comment>
<dbReference type="GO" id="GO:0005737">
    <property type="term" value="C:cytoplasm"/>
    <property type="evidence" value="ECO:0007669"/>
    <property type="project" value="TreeGrafter"/>
</dbReference>
<evidence type="ECO:0000256" key="3">
    <source>
        <dbReference type="ARBA" id="ARBA00022679"/>
    </source>
</evidence>
<evidence type="ECO:0000256" key="2">
    <source>
        <dbReference type="ARBA" id="ARBA00012923"/>
    </source>
</evidence>
<evidence type="ECO:0000256" key="4">
    <source>
        <dbReference type="ARBA" id="ARBA00023315"/>
    </source>
</evidence>
<dbReference type="Pfam" id="PF01233">
    <property type="entry name" value="NMT"/>
    <property type="match status" value="1"/>
</dbReference>